<dbReference type="EMBL" id="CH963857">
    <property type="protein sequence ID" value="EDW76270.2"/>
    <property type="molecule type" value="Genomic_DNA"/>
</dbReference>
<evidence type="ECO:0000313" key="2">
    <source>
        <dbReference type="EMBL" id="EDW76270.2"/>
    </source>
</evidence>
<keyword evidence="3" id="KW-1185">Reference proteome</keyword>
<accession>B4MUS5</accession>
<feature type="domain" description="DUF4729" evidence="1">
    <location>
        <begin position="34"/>
        <end position="203"/>
    </location>
</feature>
<evidence type="ECO:0000259" key="1">
    <source>
        <dbReference type="Pfam" id="PF15866"/>
    </source>
</evidence>
<dbReference type="AlphaFoldDB" id="B4MUS5"/>
<protein>
    <recommendedName>
        <fullName evidence="1">DUF4729 domain-containing protein</fullName>
    </recommendedName>
</protein>
<reference evidence="2 3" key="1">
    <citation type="journal article" date="2007" name="Nature">
        <title>Evolution of genes and genomes on the Drosophila phylogeny.</title>
        <authorList>
            <consortium name="Drosophila 12 Genomes Consortium"/>
            <person name="Clark A.G."/>
            <person name="Eisen M.B."/>
            <person name="Smith D.R."/>
            <person name="Bergman C.M."/>
            <person name="Oliver B."/>
            <person name="Markow T.A."/>
            <person name="Kaufman T.C."/>
            <person name="Kellis M."/>
            <person name="Gelbart W."/>
            <person name="Iyer V.N."/>
            <person name="Pollard D.A."/>
            <person name="Sackton T.B."/>
            <person name="Larracuente A.M."/>
            <person name="Singh N.D."/>
            <person name="Abad J.P."/>
            <person name="Abt D.N."/>
            <person name="Adryan B."/>
            <person name="Aguade M."/>
            <person name="Akashi H."/>
            <person name="Anderson W.W."/>
            <person name="Aquadro C.F."/>
            <person name="Ardell D.H."/>
            <person name="Arguello R."/>
            <person name="Artieri C.G."/>
            <person name="Barbash D.A."/>
            <person name="Barker D."/>
            <person name="Barsanti P."/>
            <person name="Batterham P."/>
            <person name="Batzoglou S."/>
            <person name="Begun D."/>
            <person name="Bhutkar A."/>
            <person name="Blanco E."/>
            <person name="Bosak S.A."/>
            <person name="Bradley R.K."/>
            <person name="Brand A.D."/>
            <person name="Brent M.R."/>
            <person name="Brooks A.N."/>
            <person name="Brown R.H."/>
            <person name="Butlin R.K."/>
            <person name="Caggese C."/>
            <person name="Calvi B.R."/>
            <person name="Bernardo de Carvalho A."/>
            <person name="Caspi A."/>
            <person name="Castrezana S."/>
            <person name="Celniker S.E."/>
            <person name="Chang J.L."/>
            <person name="Chapple C."/>
            <person name="Chatterji S."/>
            <person name="Chinwalla A."/>
            <person name="Civetta A."/>
            <person name="Clifton S.W."/>
            <person name="Comeron J.M."/>
            <person name="Costello J.C."/>
            <person name="Coyne J.A."/>
            <person name="Daub J."/>
            <person name="David R.G."/>
            <person name="Delcher A.L."/>
            <person name="Delehaunty K."/>
            <person name="Do C.B."/>
            <person name="Ebling H."/>
            <person name="Edwards K."/>
            <person name="Eickbush T."/>
            <person name="Evans J.D."/>
            <person name="Filipski A."/>
            <person name="Findeiss S."/>
            <person name="Freyhult E."/>
            <person name="Fulton L."/>
            <person name="Fulton R."/>
            <person name="Garcia A.C."/>
            <person name="Gardiner A."/>
            <person name="Garfield D.A."/>
            <person name="Garvin B.E."/>
            <person name="Gibson G."/>
            <person name="Gilbert D."/>
            <person name="Gnerre S."/>
            <person name="Godfrey J."/>
            <person name="Good R."/>
            <person name="Gotea V."/>
            <person name="Gravely B."/>
            <person name="Greenberg A.J."/>
            <person name="Griffiths-Jones S."/>
            <person name="Gross S."/>
            <person name="Guigo R."/>
            <person name="Gustafson E.A."/>
            <person name="Haerty W."/>
            <person name="Hahn M.W."/>
            <person name="Halligan D.L."/>
            <person name="Halpern A.L."/>
            <person name="Halter G.M."/>
            <person name="Han M.V."/>
            <person name="Heger A."/>
            <person name="Hillier L."/>
            <person name="Hinrichs A.S."/>
            <person name="Holmes I."/>
            <person name="Hoskins R.A."/>
            <person name="Hubisz M.J."/>
            <person name="Hultmark D."/>
            <person name="Huntley M.A."/>
            <person name="Jaffe D.B."/>
            <person name="Jagadeeshan S."/>
            <person name="Jeck W.R."/>
            <person name="Johnson J."/>
            <person name="Jones C.D."/>
            <person name="Jordan W.C."/>
            <person name="Karpen G.H."/>
            <person name="Kataoka E."/>
            <person name="Keightley P.D."/>
            <person name="Kheradpour P."/>
            <person name="Kirkness E.F."/>
            <person name="Koerich L.B."/>
            <person name="Kristiansen K."/>
            <person name="Kudrna D."/>
            <person name="Kulathinal R.J."/>
            <person name="Kumar S."/>
            <person name="Kwok R."/>
            <person name="Lander E."/>
            <person name="Langley C.H."/>
            <person name="Lapoint R."/>
            <person name="Lazzaro B.P."/>
            <person name="Lee S.J."/>
            <person name="Levesque L."/>
            <person name="Li R."/>
            <person name="Lin C.F."/>
            <person name="Lin M.F."/>
            <person name="Lindblad-Toh K."/>
            <person name="Llopart A."/>
            <person name="Long M."/>
            <person name="Low L."/>
            <person name="Lozovsky E."/>
            <person name="Lu J."/>
            <person name="Luo M."/>
            <person name="Machado C.A."/>
            <person name="Makalowski W."/>
            <person name="Marzo M."/>
            <person name="Matsuda M."/>
            <person name="Matzkin L."/>
            <person name="McAllister B."/>
            <person name="McBride C.S."/>
            <person name="McKernan B."/>
            <person name="McKernan K."/>
            <person name="Mendez-Lago M."/>
            <person name="Minx P."/>
            <person name="Mollenhauer M.U."/>
            <person name="Montooth K."/>
            <person name="Mount S.M."/>
            <person name="Mu X."/>
            <person name="Myers E."/>
            <person name="Negre B."/>
            <person name="Newfeld S."/>
            <person name="Nielsen R."/>
            <person name="Noor M.A."/>
            <person name="O'Grady P."/>
            <person name="Pachter L."/>
            <person name="Papaceit M."/>
            <person name="Parisi M.J."/>
            <person name="Parisi M."/>
            <person name="Parts L."/>
            <person name="Pedersen J.S."/>
            <person name="Pesole G."/>
            <person name="Phillippy A.M."/>
            <person name="Ponting C.P."/>
            <person name="Pop M."/>
            <person name="Porcelli D."/>
            <person name="Powell J.R."/>
            <person name="Prohaska S."/>
            <person name="Pruitt K."/>
            <person name="Puig M."/>
            <person name="Quesneville H."/>
            <person name="Ram K.R."/>
            <person name="Rand D."/>
            <person name="Rasmussen M.D."/>
            <person name="Reed L.K."/>
            <person name="Reenan R."/>
            <person name="Reily A."/>
            <person name="Remington K.A."/>
            <person name="Rieger T.T."/>
            <person name="Ritchie M.G."/>
            <person name="Robin C."/>
            <person name="Rogers Y.H."/>
            <person name="Rohde C."/>
            <person name="Rozas J."/>
            <person name="Rubenfield M.J."/>
            <person name="Ruiz A."/>
            <person name="Russo S."/>
            <person name="Salzberg S.L."/>
            <person name="Sanchez-Gracia A."/>
            <person name="Saranga D.J."/>
            <person name="Sato H."/>
            <person name="Schaeffer S.W."/>
            <person name="Schatz M.C."/>
            <person name="Schlenke T."/>
            <person name="Schwartz R."/>
            <person name="Segarra C."/>
            <person name="Singh R.S."/>
            <person name="Sirot L."/>
            <person name="Sirota M."/>
            <person name="Sisneros N.B."/>
            <person name="Smith C.D."/>
            <person name="Smith T.F."/>
            <person name="Spieth J."/>
            <person name="Stage D.E."/>
            <person name="Stark A."/>
            <person name="Stephan W."/>
            <person name="Strausberg R.L."/>
            <person name="Strempel S."/>
            <person name="Sturgill D."/>
            <person name="Sutton G."/>
            <person name="Sutton G.G."/>
            <person name="Tao W."/>
            <person name="Teichmann S."/>
            <person name="Tobari Y.N."/>
            <person name="Tomimura Y."/>
            <person name="Tsolas J.M."/>
            <person name="Valente V.L."/>
            <person name="Venter E."/>
            <person name="Venter J.C."/>
            <person name="Vicario S."/>
            <person name="Vieira F.G."/>
            <person name="Vilella A.J."/>
            <person name="Villasante A."/>
            <person name="Walenz B."/>
            <person name="Wang J."/>
            <person name="Wasserman M."/>
            <person name="Watts T."/>
            <person name="Wilson D."/>
            <person name="Wilson R.K."/>
            <person name="Wing R.A."/>
            <person name="Wolfner M.F."/>
            <person name="Wong A."/>
            <person name="Wong G.K."/>
            <person name="Wu C.I."/>
            <person name="Wu G."/>
            <person name="Yamamoto D."/>
            <person name="Yang H.P."/>
            <person name="Yang S.P."/>
            <person name="Yorke J.A."/>
            <person name="Yoshida K."/>
            <person name="Zdobnov E."/>
            <person name="Zhang P."/>
            <person name="Zhang Y."/>
            <person name="Zimin A.V."/>
            <person name="Baldwin J."/>
            <person name="Abdouelleil A."/>
            <person name="Abdulkadir J."/>
            <person name="Abebe A."/>
            <person name="Abera B."/>
            <person name="Abreu J."/>
            <person name="Acer S.C."/>
            <person name="Aftuck L."/>
            <person name="Alexander A."/>
            <person name="An P."/>
            <person name="Anderson E."/>
            <person name="Anderson S."/>
            <person name="Arachi H."/>
            <person name="Azer M."/>
            <person name="Bachantsang P."/>
            <person name="Barry A."/>
            <person name="Bayul T."/>
            <person name="Berlin A."/>
            <person name="Bessette D."/>
            <person name="Bloom T."/>
            <person name="Blye J."/>
            <person name="Boguslavskiy L."/>
            <person name="Bonnet C."/>
            <person name="Boukhgalter B."/>
            <person name="Bourzgui I."/>
            <person name="Brown A."/>
            <person name="Cahill P."/>
            <person name="Channer S."/>
            <person name="Cheshatsang Y."/>
            <person name="Chuda L."/>
            <person name="Citroen M."/>
            <person name="Collymore A."/>
            <person name="Cooke P."/>
            <person name="Costello M."/>
            <person name="D'Aco K."/>
            <person name="Daza R."/>
            <person name="De Haan G."/>
            <person name="DeGray S."/>
            <person name="DeMaso C."/>
            <person name="Dhargay N."/>
            <person name="Dooley K."/>
            <person name="Dooley E."/>
            <person name="Doricent M."/>
            <person name="Dorje P."/>
            <person name="Dorjee K."/>
            <person name="Dupes A."/>
            <person name="Elong R."/>
            <person name="Falk J."/>
            <person name="Farina A."/>
            <person name="Faro S."/>
            <person name="Ferguson D."/>
            <person name="Fisher S."/>
            <person name="Foley C.D."/>
            <person name="Franke A."/>
            <person name="Friedrich D."/>
            <person name="Gadbois L."/>
            <person name="Gearin G."/>
            <person name="Gearin C.R."/>
            <person name="Giannoukos G."/>
            <person name="Goode T."/>
            <person name="Graham J."/>
            <person name="Grandbois E."/>
            <person name="Grewal S."/>
            <person name="Gyaltsen K."/>
            <person name="Hafez N."/>
            <person name="Hagos B."/>
            <person name="Hall J."/>
            <person name="Henson C."/>
            <person name="Hollinger A."/>
            <person name="Honan T."/>
            <person name="Huard M.D."/>
            <person name="Hughes L."/>
            <person name="Hurhula B."/>
            <person name="Husby M.E."/>
            <person name="Kamat A."/>
            <person name="Kanga B."/>
            <person name="Kashin S."/>
            <person name="Khazanovich D."/>
            <person name="Kisner P."/>
            <person name="Lance K."/>
            <person name="Lara M."/>
            <person name="Lee W."/>
            <person name="Lennon N."/>
            <person name="Letendre F."/>
            <person name="LeVine R."/>
            <person name="Lipovsky A."/>
            <person name="Liu X."/>
            <person name="Liu J."/>
            <person name="Liu S."/>
            <person name="Lokyitsang T."/>
            <person name="Lokyitsang Y."/>
            <person name="Lubonja R."/>
            <person name="Lui A."/>
            <person name="MacDonald P."/>
            <person name="Magnisalis V."/>
            <person name="Maru K."/>
            <person name="Matthews C."/>
            <person name="McCusker W."/>
            <person name="McDonough S."/>
            <person name="Mehta T."/>
            <person name="Meldrim J."/>
            <person name="Meneus L."/>
            <person name="Mihai O."/>
            <person name="Mihalev A."/>
            <person name="Mihova T."/>
            <person name="Mittelman R."/>
            <person name="Mlenga V."/>
            <person name="Montmayeur A."/>
            <person name="Mulrain L."/>
            <person name="Navidi A."/>
            <person name="Naylor J."/>
            <person name="Negash T."/>
            <person name="Nguyen T."/>
            <person name="Nguyen N."/>
            <person name="Nicol R."/>
            <person name="Norbu C."/>
            <person name="Norbu N."/>
            <person name="Novod N."/>
            <person name="O'Neill B."/>
            <person name="Osman S."/>
            <person name="Markiewicz E."/>
            <person name="Oyono O.L."/>
            <person name="Patti C."/>
            <person name="Phunkhang P."/>
            <person name="Pierre F."/>
            <person name="Priest M."/>
            <person name="Raghuraman S."/>
            <person name="Rege F."/>
            <person name="Reyes R."/>
            <person name="Rise C."/>
            <person name="Rogov P."/>
            <person name="Ross K."/>
            <person name="Ryan E."/>
            <person name="Settipalli S."/>
            <person name="Shea T."/>
            <person name="Sherpa N."/>
            <person name="Shi L."/>
            <person name="Shih D."/>
            <person name="Sparrow T."/>
            <person name="Spaulding J."/>
            <person name="Stalker J."/>
            <person name="Stange-Thomann N."/>
            <person name="Stavropoulos S."/>
            <person name="Stone C."/>
            <person name="Strader C."/>
            <person name="Tesfaye S."/>
            <person name="Thomson T."/>
            <person name="Thoulutsang Y."/>
            <person name="Thoulutsang D."/>
            <person name="Topham K."/>
            <person name="Topping I."/>
            <person name="Tsamla T."/>
            <person name="Vassiliev H."/>
            <person name="Vo A."/>
            <person name="Wangchuk T."/>
            <person name="Wangdi T."/>
            <person name="Weiand M."/>
            <person name="Wilkinson J."/>
            <person name="Wilson A."/>
            <person name="Yadav S."/>
            <person name="Young G."/>
            <person name="Yu Q."/>
            <person name="Zembek L."/>
            <person name="Zhong D."/>
            <person name="Zimmer A."/>
            <person name="Zwirko Z."/>
            <person name="Jaffe D.B."/>
            <person name="Alvarez P."/>
            <person name="Brockman W."/>
            <person name="Butler J."/>
            <person name="Chin C."/>
            <person name="Gnerre S."/>
            <person name="Grabherr M."/>
            <person name="Kleber M."/>
            <person name="Mauceli E."/>
            <person name="MacCallum I."/>
        </authorList>
    </citation>
    <scope>NUCLEOTIDE SEQUENCE [LARGE SCALE GENOMIC DNA]</scope>
    <source>
        <strain evidence="3">Tucson 14030-0811.24</strain>
    </source>
</reference>
<sequence>MECHGAWTSHDVMWHGMNVFGNLDLDVLYSKPVECPVGNCNSRMAPMELLAHLLMRHCPQESMLEINANWPTLYEIELAKLTPGRNHVIAVIAYAGPPNPSRSCPVTPELQIVHHMPMLMLLYITPPEPDVEQAYVFYLVSPTDSRSVNAHVTLIDCTFTHEMRGLRCLRNSLDAPLQNSDRLLHCNTDYLVYTAEDIQKLCEIGKKESIFSKIILYGQPDLFG</sequence>
<organism evidence="2 3">
    <name type="scientific">Drosophila willistoni</name>
    <name type="common">Fruit fly</name>
    <dbReference type="NCBI Taxonomy" id="7260"/>
    <lineage>
        <taxon>Eukaryota</taxon>
        <taxon>Metazoa</taxon>
        <taxon>Ecdysozoa</taxon>
        <taxon>Arthropoda</taxon>
        <taxon>Hexapoda</taxon>
        <taxon>Insecta</taxon>
        <taxon>Pterygota</taxon>
        <taxon>Neoptera</taxon>
        <taxon>Endopterygota</taxon>
        <taxon>Diptera</taxon>
        <taxon>Brachycera</taxon>
        <taxon>Muscomorpha</taxon>
        <taxon>Ephydroidea</taxon>
        <taxon>Drosophilidae</taxon>
        <taxon>Drosophila</taxon>
        <taxon>Sophophora</taxon>
    </lineage>
</organism>
<name>B4MUS5_DROWI</name>
<dbReference type="InterPro" id="IPR031732">
    <property type="entry name" value="DUF4729"/>
</dbReference>
<dbReference type="HOGENOM" id="CLU_1322169_0_0_1"/>
<dbReference type="OrthoDB" id="7812632at2759"/>
<evidence type="ECO:0000313" key="3">
    <source>
        <dbReference type="Proteomes" id="UP000007798"/>
    </source>
</evidence>
<dbReference type="Proteomes" id="UP000007798">
    <property type="component" value="Unassembled WGS sequence"/>
</dbReference>
<dbReference type="InParanoid" id="B4MUS5"/>
<gene>
    <name evidence="2" type="primary">Dwil\GK15370</name>
    <name evidence="2" type="ORF">Dwil_GK15370</name>
</gene>
<proteinExistence type="predicted"/>
<dbReference type="Pfam" id="PF15866">
    <property type="entry name" value="DUF4729"/>
    <property type="match status" value="1"/>
</dbReference>
<dbReference type="eggNOG" id="ENOG502T90N">
    <property type="taxonomic scope" value="Eukaryota"/>
</dbReference>